<dbReference type="SUPFAM" id="SSF46626">
    <property type="entry name" value="Cytochrome c"/>
    <property type="match status" value="1"/>
</dbReference>
<dbReference type="GO" id="GO:0046872">
    <property type="term" value="F:metal ion binding"/>
    <property type="evidence" value="ECO:0007669"/>
    <property type="project" value="UniProtKB-KW"/>
</dbReference>
<dbReference type="PANTHER" id="PTHR35008">
    <property type="entry name" value="BLL4482 PROTEIN-RELATED"/>
    <property type="match status" value="1"/>
</dbReference>
<name>A0A2K8KUG2_9GAMM</name>
<reference evidence="6 7" key="1">
    <citation type="journal article" date="2017" name="Environ. Microbiol.">
        <title>Genomic and physiological analyses of 'Reinekea forsetii' reveal a versatile opportunistic lifestyle during spring algae blooms.</title>
        <authorList>
            <person name="Avci B."/>
            <person name="Hahnke R.L."/>
            <person name="Chafee M."/>
            <person name="Fischer T."/>
            <person name="Gruber-Vodicka H."/>
            <person name="Tegetmeyer H.E."/>
            <person name="Harder J."/>
            <person name="Fuchs B.M."/>
            <person name="Amann R.I."/>
            <person name="Teeling H."/>
        </authorList>
    </citation>
    <scope>NUCLEOTIDE SEQUENCE [LARGE SCALE GENOMIC DNA]</scope>
    <source>
        <strain evidence="6 7">Hel1_31_D35</strain>
    </source>
</reference>
<dbReference type="GO" id="GO:0009055">
    <property type="term" value="F:electron transfer activity"/>
    <property type="evidence" value="ECO:0007669"/>
    <property type="project" value="InterPro"/>
</dbReference>
<dbReference type="Proteomes" id="UP000229757">
    <property type="component" value="Chromosome"/>
</dbReference>
<keyword evidence="1 4" id="KW-0349">Heme</keyword>
<dbReference type="KEGG" id="rfo:REIFOR_01817"/>
<keyword evidence="3 4" id="KW-0408">Iron</keyword>
<dbReference type="Gene3D" id="1.10.760.10">
    <property type="entry name" value="Cytochrome c-like domain"/>
    <property type="match status" value="1"/>
</dbReference>
<evidence type="ECO:0000256" key="1">
    <source>
        <dbReference type="ARBA" id="ARBA00022617"/>
    </source>
</evidence>
<evidence type="ECO:0000256" key="3">
    <source>
        <dbReference type="ARBA" id="ARBA00023004"/>
    </source>
</evidence>
<keyword evidence="7" id="KW-1185">Reference proteome</keyword>
<evidence type="ECO:0000256" key="2">
    <source>
        <dbReference type="ARBA" id="ARBA00022723"/>
    </source>
</evidence>
<keyword evidence="2 4" id="KW-0479">Metal-binding</keyword>
<evidence type="ECO:0000256" key="4">
    <source>
        <dbReference type="PROSITE-ProRule" id="PRU00433"/>
    </source>
</evidence>
<dbReference type="GO" id="GO:0020037">
    <property type="term" value="F:heme binding"/>
    <property type="evidence" value="ECO:0007669"/>
    <property type="project" value="InterPro"/>
</dbReference>
<proteinExistence type="predicted"/>
<gene>
    <name evidence="6" type="ORF">REIFOR_01817</name>
</gene>
<dbReference type="RefSeq" id="WP_100257250.1">
    <property type="nucleotide sequence ID" value="NZ_CP011797.1"/>
</dbReference>
<protein>
    <submittedName>
        <fullName evidence="6">Cytochrome c domain protein</fullName>
    </submittedName>
</protein>
<dbReference type="AlphaFoldDB" id="A0A2K8KUG2"/>
<dbReference type="PROSITE" id="PS51007">
    <property type="entry name" value="CYTC"/>
    <property type="match status" value="1"/>
</dbReference>
<accession>A0A2K8KUG2</accession>
<dbReference type="OrthoDB" id="9811281at2"/>
<dbReference type="EMBL" id="CP011797">
    <property type="protein sequence ID" value="ATX76954.1"/>
    <property type="molecule type" value="Genomic_DNA"/>
</dbReference>
<evidence type="ECO:0000259" key="5">
    <source>
        <dbReference type="PROSITE" id="PS51007"/>
    </source>
</evidence>
<dbReference type="Pfam" id="PF00034">
    <property type="entry name" value="Cytochrom_C"/>
    <property type="match status" value="1"/>
</dbReference>
<dbReference type="PANTHER" id="PTHR35008:SF4">
    <property type="entry name" value="BLL4482 PROTEIN"/>
    <property type="match status" value="1"/>
</dbReference>
<organism evidence="6 7">
    <name type="scientific">Reinekea forsetii</name>
    <dbReference type="NCBI Taxonomy" id="1336806"/>
    <lineage>
        <taxon>Bacteria</taxon>
        <taxon>Pseudomonadati</taxon>
        <taxon>Pseudomonadota</taxon>
        <taxon>Gammaproteobacteria</taxon>
        <taxon>Oceanospirillales</taxon>
        <taxon>Saccharospirillaceae</taxon>
        <taxon>Reinekea</taxon>
    </lineage>
</organism>
<sequence>MNSLINSLANNLIKRLIVNFVTRLADCRLRPALLAVTLLLGLSTTAIRADEPSGPALYQTFCAACHGVGGEGDPTWPKPNALGDIPPPPHNAKGHTWRHSDDDLVMMTLNGHRDPYNGSEFLTMPAFKGILTEAQVVGILDHLKTLWTDKQLAAQAALNSSVHIPGGEL</sequence>
<evidence type="ECO:0000313" key="7">
    <source>
        <dbReference type="Proteomes" id="UP000229757"/>
    </source>
</evidence>
<dbReference type="InterPro" id="IPR009056">
    <property type="entry name" value="Cyt_c-like_dom"/>
</dbReference>
<evidence type="ECO:0000313" key="6">
    <source>
        <dbReference type="EMBL" id="ATX76954.1"/>
    </source>
</evidence>
<dbReference type="InterPro" id="IPR051459">
    <property type="entry name" value="Cytochrome_c-type_DH"/>
</dbReference>
<dbReference type="InterPro" id="IPR036909">
    <property type="entry name" value="Cyt_c-like_dom_sf"/>
</dbReference>
<feature type="domain" description="Cytochrome c" evidence="5">
    <location>
        <begin position="49"/>
        <end position="147"/>
    </location>
</feature>